<dbReference type="EMBL" id="BCSX01000035">
    <property type="protein sequence ID" value="GAS89923.1"/>
    <property type="molecule type" value="Genomic_DNA"/>
</dbReference>
<keyword evidence="2" id="KW-0378">Hydrolase</keyword>
<keyword evidence="2" id="KW-0067">ATP-binding</keyword>
<keyword evidence="2" id="KW-0547">Nucleotide-binding</keyword>
<evidence type="ECO:0000256" key="1">
    <source>
        <dbReference type="SAM" id="MobiDB-lite"/>
    </source>
</evidence>
<dbReference type="Proteomes" id="UP000069620">
    <property type="component" value="Unassembled WGS sequence"/>
</dbReference>
<gene>
    <name evidence="2" type="ORF">RMCB_4019</name>
</gene>
<reference evidence="3" key="1">
    <citation type="journal article" date="2016" name="Genome Announc.">
        <title>Draft Genome Sequences of Five Rapidly Growing Mycobacterium Species, M. thermoresistibile, M. fortuitum subsp. acetamidolyticum, M. canariasense, M. brisbanense, and M. novocastrense.</title>
        <authorList>
            <person name="Katahira K."/>
            <person name="Ogura Y."/>
            <person name="Gotoh Y."/>
            <person name="Hayashi T."/>
        </authorList>
    </citation>
    <scope>NUCLEOTIDE SEQUENCE [LARGE SCALE GENOMIC DNA]</scope>
    <source>
        <strain evidence="3">JCM15654</strain>
    </source>
</reference>
<feature type="region of interest" description="Disordered" evidence="1">
    <location>
        <begin position="1"/>
        <end position="40"/>
    </location>
</feature>
<dbReference type="AlphaFoldDB" id="A0A100W1J0"/>
<keyword evidence="2" id="KW-0347">Helicase</keyword>
<comment type="caution">
    <text evidence="2">The sequence shown here is derived from an EMBL/GenBank/DDBJ whole genome shotgun (WGS) entry which is preliminary data.</text>
</comment>
<dbReference type="GO" id="GO:0004386">
    <property type="term" value="F:helicase activity"/>
    <property type="evidence" value="ECO:0007669"/>
    <property type="project" value="UniProtKB-KW"/>
</dbReference>
<evidence type="ECO:0000313" key="2">
    <source>
        <dbReference type="EMBL" id="GAS89923.1"/>
    </source>
</evidence>
<evidence type="ECO:0000313" key="3">
    <source>
        <dbReference type="Proteomes" id="UP000069620"/>
    </source>
</evidence>
<protein>
    <submittedName>
        <fullName evidence="2">Helicase</fullName>
    </submittedName>
</protein>
<proteinExistence type="predicted"/>
<organism evidence="2 3">
    <name type="scientific">Mycolicibacterium brisbanense</name>
    <dbReference type="NCBI Taxonomy" id="146020"/>
    <lineage>
        <taxon>Bacteria</taxon>
        <taxon>Bacillati</taxon>
        <taxon>Actinomycetota</taxon>
        <taxon>Actinomycetes</taxon>
        <taxon>Mycobacteriales</taxon>
        <taxon>Mycobacteriaceae</taxon>
        <taxon>Mycolicibacterium</taxon>
    </lineage>
</organism>
<accession>A0A100W1J0</accession>
<keyword evidence="3" id="KW-1185">Reference proteome</keyword>
<sequence>MPHPESASPPMVFVGTGRGSGGSPALGTSDESTAGGVVTLNGQSGGGGAGAGAATGSAVAVGAITTAGAASIVNAASTEDPRINARVEILRKVAIVSEG</sequence>
<reference evidence="3" key="2">
    <citation type="submission" date="2016-02" db="EMBL/GenBank/DDBJ databases">
        <title>Draft genome sequence of five rapidly growing Mycobacterium species.</title>
        <authorList>
            <person name="Katahira K."/>
            <person name="Gotou Y."/>
            <person name="Iida K."/>
            <person name="Ogura Y."/>
            <person name="Hayashi T."/>
        </authorList>
    </citation>
    <scope>NUCLEOTIDE SEQUENCE [LARGE SCALE GENOMIC DNA]</scope>
    <source>
        <strain evidence="3">JCM15654</strain>
    </source>
</reference>
<name>A0A100W1J0_9MYCO</name>